<evidence type="ECO:0000313" key="1">
    <source>
        <dbReference type="EMBL" id="SMR58279.1"/>
    </source>
</evidence>
<sequence>MHIFAHARLDFWVDGPVHTVDPEDVVHDTVFIPVVKVGGYSSPQVTIGQELIFVKKSTSSIEEITCPAAALRAIHRLRFATSARCGTIGIRTLDPGSPIVHQRWRSDGNDKPKGLKRHYATIQPRLSAEEFYRHYLNVPLKSSKAPGPGEWLSSIESNVGEDVLPQPLLEKPLDFFNGDTYPRDLQMAKICLERYIKTISASRSRAEIRNEHMDGHEHAGSKGLSWLLQDYDPSDLDMGFLRSLVHLLVVEGGESHIWDWLKVPGGVESAASKGQSGQIGWSSASFSA</sequence>
<reference evidence="2" key="1">
    <citation type="submission" date="2017-05" db="EMBL/GenBank/DDBJ databases">
        <authorList>
            <person name="Song R."/>
            <person name="Chenine A.L."/>
            <person name="Ruprecht R.M."/>
        </authorList>
    </citation>
    <scope>NUCLEOTIDE SEQUENCE [LARGE SCALE GENOMIC DNA]</scope>
</reference>
<dbReference type="AlphaFoldDB" id="A0A2H1GXJ3"/>
<protein>
    <submittedName>
        <fullName evidence="1">Uncharacterized protein</fullName>
    </submittedName>
</protein>
<name>A0A2H1GXJ3_ZYMTR</name>
<accession>A0A2H1GXJ3</accession>
<dbReference type="EMBL" id="LT854261">
    <property type="protein sequence ID" value="SMR58279.1"/>
    <property type="molecule type" value="Genomic_DNA"/>
</dbReference>
<proteinExistence type="predicted"/>
<evidence type="ECO:0000313" key="2">
    <source>
        <dbReference type="Proteomes" id="UP000245764"/>
    </source>
</evidence>
<organism evidence="1 2">
    <name type="scientific">Zymoseptoria tritici ST99CH_1E4</name>
    <dbReference type="NCBI Taxonomy" id="1276532"/>
    <lineage>
        <taxon>Eukaryota</taxon>
        <taxon>Fungi</taxon>
        <taxon>Dikarya</taxon>
        <taxon>Ascomycota</taxon>
        <taxon>Pezizomycotina</taxon>
        <taxon>Dothideomycetes</taxon>
        <taxon>Dothideomycetidae</taxon>
        <taxon>Mycosphaerellales</taxon>
        <taxon>Mycosphaerellaceae</taxon>
        <taxon>Zymoseptoria</taxon>
    </lineage>
</organism>
<dbReference type="Proteomes" id="UP000245764">
    <property type="component" value="Chromosome 9"/>
</dbReference>
<gene>
    <name evidence="1" type="ORF">ZT1E4_G9014</name>
</gene>